<evidence type="ECO:0000256" key="2">
    <source>
        <dbReference type="ARBA" id="ARBA00013194"/>
    </source>
</evidence>
<sequence>MGACTTRGALSSTFVCRKLCFIAGTGCCGSAFHRIVSDERVVQFCRPRRRVLAAAGPCWRAALSEEPPVSRRTLLRHGACALVTLVVAQVLSARVTLAAAAAAETTHASGSATEQQAAGAPLGKVTATGLRYYDFVEGDGTSPDWGDLCVVEFVLYSVPRPRAAPGSSAAPAIRLRPWYSTGGRGYLIKHGDGRTIAGIEEAIHTMREHGRRRVIVPPRLAYVHADLGPVPDRTWTRLRLAKKLEEGELLVFDLELRKVMKDPKDRGYYKDIIVRDGMQLPSLADNE</sequence>
<keyword evidence="3 5" id="KW-0697">Rotamase</keyword>
<dbReference type="InterPro" id="IPR046357">
    <property type="entry name" value="PPIase_dom_sf"/>
</dbReference>
<dbReference type="eggNOG" id="ENOG502SD9X">
    <property type="taxonomic scope" value="Eukaryota"/>
</dbReference>
<evidence type="ECO:0000313" key="7">
    <source>
        <dbReference type="EMBL" id="BAM82638.1"/>
    </source>
</evidence>
<evidence type="ECO:0000256" key="1">
    <source>
        <dbReference type="ARBA" id="ARBA00000971"/>
    </source>
</evidence>
<organism evidence="7 8">
    <name type="scientific">Cyanidioschyzon merolae (strain NIES-3377 / 10D)</name>
    <name type="common">Unicellular red alga</name>
    <dbReference type="NCBI Taxonomy" id="280699"/>
    <lineage>
        <taxon>Eukaryota</taxon>
        <taxon>Rhodophyta</taxon>
        <taxon>Bangiophyceae</taxon>
        <taxon>Cyanidiales</taxon>
        <taxon>Cyanidiaceae</taxon>
        <taxon>Cyanidioschyzon</taxon>
    </lineage>
</organism>
<dbReference type="Gene3D" id="3.10.50.40">
    <property type="match status" value="1"/>
</dbReference>
<dbReference type="AlphaFoldDB" id="M1VLN5"/>
<evidence type="ECO:0000256" key="3">
    <source>
        <dbReference type="ARBA" id="ARBA00023110"/>
    </source>
</evidence>
<dbReference type="OrthoDB" id="1902587at2759"/>
<dbReference type="EC" id="5.2.1.8" evidence="2 5"/>
<evidence type="ECO:0000256" key="4">
    <source>
        <dbReference type="ARBA" id="ARBA00023235"/>
    </source>
</evidence>
<gene>
    <name evidence="7" type="ORF">CYME_CMR473C</name>
</gene>
<name>M1VLN5_CYAM1</name>
<reference evidence="7 8" key="2">
    <citation type="journal article" date="2007" name="BMC Biol.">
        <title>A 100%-complete sequence reveals unusually simple genomic features in the hot-spring red alga Cyanidioschyzon merolae.</title>
        <authorList>
            <person name="Nozaki H."/>
            <person name="Takano H."/>
            <person name="Misumi O."/>
            <person name="Terasawa K."/>
            <person name="Matsuzaki M."/>
            <person name="Maruyama S."/>
            <person name="Nishida K."/>
            <person name="Yagisawa F."/>
            <person name="Yoshida Y."/>
            <person name="Fujiwara T."/>
            <person name="Takio S."/>
            <person name="Tamura K."/>
            <person name="Chung S.J."/>
            <person name="Nakamura S."/>
            <person name="Kuroiwa H."/>
            <person name="Tanaka K."/>
            <person name="Sato N."/>
            <person name="Kuroiwa T."/>
        </authorList>
    </citation>
    <scope>NUCLEOTIDE SEQUENCE [LARGE SCALE GENOMIC DNA]</scope>
    <source>
        <strain evidence="7 8">10D</strain>
    </source>
</reference>
<reference evidence="7 8" key="1">
    <citation type="journal article" date="2004" name="Nature">
        <title>Genome sequence of the ultrasmall unicellular red alga Cyanidioschyzon merolae 10D.</title>
        <authorList>
            <person name="Matsuzaki M."/>
            <person name="Misumi O."/>
            <person name="Shin-i T."/>
            <person name="Maruyama S."/>
            <person name="Takahara M."/>
            <person name="Miyagishima S."/>
            <person name="Mori T."/>
            <person name="Nishida K."/>
            <person name="Yagisawa F."/>
            <person name="Nishida K."/>
            <person name="Yoshida Y."/>
            <person name="Nishimura Y."/>
            <person name="Nakao S."/>
            <person name="Kobayashi T."/>
            <person name="Momoyama Y."/>
            <person name="Higashiyama T."/>
            <person name="Minoda A."/>
            <person name="Sano M."/>
            <person name="Nomoto H."/>
            <person name="Oishi K."/>
            <person name="Hayashi H."/>
            <person name="Ohta F."/>
            <person name="Nishizaka S."/>
            <person name="Haga S."/>
            <person name="Miura S."/>
            <person name="Morishita T."/>
            <person name="Kabeya Y."/>
            <person name="Terasawa K."/>
            <person name="Suzuki Y."/>
            <person name="Ishii Y."/>
            <person name="Asakawa S."/>
            <person name="Takano H."/>
            <person name="Ohta N."/>
            <person name="Kuroiwa H."/>
            <person name="Tanaka K."/>
            <person name="Shimizu N."/>
            <person name="Sugano S."/>
            <person name="Sato N."/>
            <person name="Nozaki H."/>
            <person name="Ogasawara N."/>
            <person name="Kohara Y."/>
            <person name="Kuroiwa T."/>
        </authorList>
    </citation>
    <scope>NUCLEOTIDE SEQUENCE [LARGE SCALE GENOMIC DNA]</scope>
    <source>
        <strain evidence="7 8">10D</strain>
    </source>
</reference>
<proteinExistence type="predicted"/>
<evidence type="ECO:0000259" key="6">
    <source>
        <dbReference type="PROSITE" id="PS50059"/>
    </source>
</evidence>
<evidence type="ECO:0000313" key="8">
    <source>
        <dbReference type="Proteomes" id="UP000007014"/>
    </source>
</evidence>
<dbReference type="InterPro" id="IPR001179">
    <property type="entry name" value="PPIase_FKBP_dom"/>
</dbReference>
<dbReference type="GeneID" id="16997129"/>
<dbReference type="PANTHER" id="PTHR43811:SF19">
    <property type="entry name" value="39 KDA FK506-BINDING NUCLEAR PROTEIN"/>
    <property type="match status" value="1"/>
</dbReference>
<dbReference type="EMBL" id="AP006500">
    <property type="protein sequence ID" value="BAM82638.1"/>
    <property type="molecule type" value="Genomic_DNA"/>
</dbReference>
<protein>
    <recommendedName>
        <fullName evidence="2 5">peptidylprolyl isomerase</fullName>
        <ecNumber evidence="2 5">5.2.1.8</ecNumber>
    </recommendedName>
</protein>
<comment type="catalytic activity">
    <reaction evidence="1 5">
        <text>[protein]-peptidylproline (omega=180) = [protein]-peptidylproline (omega=0)</text>
        <dbReference type="Rhea" id="RHEA:16237"/>
        <dbReference type="Rhea" id="RHEA-COMP:10747"/>
        <dbReference type="Rhea" id="RHEA-COMP:10748"/>
        <dbReference type="ChEBI" id="CHEBI:83833"/>
        <dbReference type="ChEBI" id="CHEBI:83834"/>
        <dbReference type="EC" id="5.2.1.8"/>
    </reaction>
</comment>
<accession>M1VLN5</accession>
<dbReference type="KEGG" id="cme:CYME_CMR473C"/>
<keyword evidence="4 5" id="KW-0413">Isomerase</keyword>
<dbReference type="Pfam" id="PF00254">
    <property type="entry name" value="FKBP_C"/>
    <property type="match status" value="1"/>
</dbReference>
<feature type="domain" description="PPIase FKBP-type" evidence="6">
    <location>
        <begin position="146"/>
        <end position="260"/>
    </location>
</feature>
<evidence type="ECO:0000256" key="5">
    <source>
        <dbReference type="PROSITE-ProRule" id="PRU00277"/>
    </source>
</evidence>
<dbReference type="Gramene" id="CMR473CT">
    <property type="protein sequence ID" value="CMR473CT"/>
    <property type="gene ID" value="CMR473C"/>
</dbReference>
<dbReference type="HOGENOM" id="CLU_970969_0_0_1"/>
<keyword evidence="8" id="KW-1185">Reference proteome</keyword>
<dbReference type="Proteomes" id="UP000007014">
    <property type="component" value="Chromosome 18"/>
</dbReference>
<dbReference type="RefSeq" id="XP_005538674.1">
    <property type="nucleotide sequence ID" value="XM_005538617.1"/>
</dbReference>
<dbReference type="STRING" id="280699.M1VLN5"/>
<dbReference type="GO" id="GO:0003755">
    <property type="term" value="F:peptidyl-prolyl cis-trans isomerase activity"/>
    <property type="evidence" value="ECO:0007669"/>
    <property type="project" value="UniProtKB-KW"/>
</dbReference>
<dbReference type="PANTHER" id="PTHR43811">
    <property type="entry name" value="FKBP-TYPE PEPTIDYL-PROLYL CIS-TRANS ISOMERASE FKPA"/>
    <property type="match status" value="1"/>
</dbReference>
<dbReference type="SUPFAM" id="SSF54534">
    <property type="entry name" value="FKBP-like"/>
    <property type="match status" value="1"/>
</dbReference>
<dbReference type="PROSITE" id="PS50059">
    <property type="entry name" value="FKBP_PPIASE"/>
    <property type="match status" value="1"/>
</dbReference>